<dbReference type="RefSeq" id="WP_203999271.1">
    <property type="nucleotide sequence ID" value="NZ_BOPG01000037.1"/>
</dbReference>
<dbReference type="AlphaFoldDB" id="A0A8J4E226"/>
<comment type="similarity">
    <text evidence="2">Belongs to the ABC-4 integral membrane protein family. LolC/E subfamily.</text>
</comment>
<reference evidence="9" key="1">
    <citation type="submission" date="2021-01" db="EMBL/GenBank/DDBJ databases">
        <title>Whole genome shotgun sequence of Virgisporangium aurantiacum NBRC 16421.</title>
        <authorList>
            <person name="Komaki H."/>
            <person name="Tamura T."/>
        </authorList>
    </citation>
    <scope>NUCLEOTIDE SEQUENCE</scope>
    <source>
        <strain evidence="9">NBRC 16421</strain>
    </source>
</reference>
<feature type="transmembrane region" description="Helical" evidence="7">
    <location>
        <begin position="113"/>
        <end position="139"/>
    </location>
</feature>
<evidence type="ECO:0000256" key="4">
    <source>
        <dbReference type="ARBA" id="ARBA00022692"/>
    </source>
</evidence>
<feature type="domain" description="ABC3 transporter permease C-terminal" evidence="8">
    <location>
        <begin position="70"/>
        <end position="189"/>
    </location>
</feature>
<feature type="transmembrane region" description="Helical" evidence="7">
    <location>
        <begin position="159"/>
        <end position="182"/>
    </location>
</feature>
<proteinExistence type="inferred from homology"/>
<keyword evidence="4 7" id="KW-0812">Transmembrane</keyword>
<feature type="transmembrane region" description="Helical" evidence="7">
    <location>
        <begin position="287"/>
        <end position="307"/>
    </location>
</feature>
<sequence>MLGMSRAGVAERFPVLVGAVLSVSLGVALVQSSLLLLISAATLKAPASLGPAERMLFEDNASAAVAVLGVVMGAATFLAGFIVSSTFAFTVTQRRRDLALLRLTGGSRGQVRRLLLGEAVLLGGLGAAVGVPAGLGVMAVQTRLLVSADFVPEGFTAEWRNWILAVSVGTGVVLALGGALVASRRAGRIRPLEALRDTGASARVMTASRWIAGLLFTGGAVAMMIVAPHAGAAGGQAVVMNIAMPAAVALAAFSPLLVPLLGRLVPTGTGVVAGLARANLRDDRRRSASVAAPLIVLVGLVVGNAGAGTSFHAAAVAELREQTRADLVVEGTGPIGAAVTAVPGVAAASTEASIPAIVHTGHGEDAESEGVLALVVDPTSYPAAHAGSDAIAGLRGRGVAAGPGGGVPDHGTVRVSLPGVDLGPLPVLASVPETLSGGAGLLLPPDVVPAALLADAPTRSFVTLAPDADPAAVATALAAIGRVSEVTGVGAWLEADAKERSSTNDKVMLIVLGLGGLYALIGVVNSVMIGAAARRREFATARVTGFRRGQVVRSALVESVAVAAAGVVLGGLAAGATFVGALGTTAAVAGSATLDVPWTLVAAIVGAALTATATASTVSSWVATRPAPVTLVGAGQ</sequence>
<organism evidence="9 10">
    <name type="scientific">Virgisporangium aurantiacum</name>
    <dbReference type="NCBI Taxonomy" id="175570"/>
    <lineage>
        <taxon>Bacteria</taxon>
        <taxon>Bacillati</taxon>
        <taxon>Actinomycetota</taxon>
        <taxon>Actinomycetes</taxon>
        <taxon>Micromonosporales</taxon>
        <taxon>Micromonosporaceae</taxon>
        <taxon>Virgisporangium</taxon>
    </lineage>
</organism>
<evidence type="ECO:0000256" key="6">
    <source>
        <dbReference type="ARBA" id="ARBA00023136"/>
    </source>
</evidence>
<evidence type="ECO:0000256" key="3">
    <source>
        <dbReference type="ARBA" id="ARBA00022475"/>
    </source>
</evidence>
<evidence type="ECO:0000259" key="8">
    <source>
        <dbReference type="Pfam" id="PF02687"/>
    </source>
</evidence>
<accession>A0A8J4E226</accession>
<evidence type="ECO:0000256" key="5">
    <source>
        <dbReference type="ARBA" id="ARBA00022989"/>
    </source>
</evidence>
<evidence type="ECO:0000256" key="2">
    <source>
        <dbReference type="ARBA" id="ARBA00005236"/>
    </source>
</evidence>
<dbReference type="PANTHER" id="PTHR30489:SF0">
    <property type="entry name" value="LIPOPROTEIN-RELEASING SYSTEM TRANSMEMBRANE PROTEIN LOLE"/>
    <property type="match status" value="1"/>
</dbReference>
<protein>
    <submittedName>
        <fullName evidence="9">ABC transporter permease</fullName>
    </submittedName>
</protein>
<dbReference type="PANTHER" id="PTHR30489">
    <property type="entry name" value="LIPOPROTEIN-RELEASING SYSTEM TRANSMEMBRANE PROTEIN LOLE"/>
    <property type="match status" value="1"/>
</dbReference>
<gene>
    <name evidence="9" type="ORF">Vau01_059690</name>
</gene>
<dbReference type="GO" id="GO:0098797">
    <property type="term" value="C:plasma membrane protein complex"/>
    <property type="evidence" value="ECO:0007669"/>
    <property type="project" value="TreeGrafter"/>
</dbReference>
<keyword evidence="10" id="KW-1185">Reference proteome</keyword>
<feature type="transmembrane region" description="Helical" evidence="7">
    <location>
        <begin position="12"/>
        <end position="43"/>
    </location>
</feature>
<evidence type="ECO:0000313" key="9">
    <source>
        <dbReference type="EMBL" id="GIJ58453.1"/>
    </source>
</evidence>
<name>A0A8J4E226_9ACTN</name>
<feature type="transmembrane region" description="Helical" evidence="7">
    <location>
        <begin position="242"/>
        <end position="266"/>
    </location>
</feature>
<dbReference type="GO" id="GO:0044874">
    <property type="term" value="P:lipoprotein localization to outer membrane"/>
    <property type="evidence" value="ECO:0007669"/>
    <property type="project" value="TreeGrafter"/>
</dbReference>
<dbReference type="InterPro" id="IPR003838">
    <property type="entry name" value="ABC3_permease_C"/>
</dbReference>
<dbReference type="EMBL" id="BOPG01000037">
    <property type="protein sequence ID" value="GIJ58453.1"/>
    <property type="molecule type" value="Genomic_DNA"/>
</dbReference>
<dbReference type="InterPro" id="IPR051447">
    <property type="entry name" value="Lipoprotein-release_system"/>
</dbReference>
<comment type="caution">
    <text evidence="9">The sequence shown here is derived from an EMBL/GenBank/DDBJ whole genome shotgun (WGS) entry which is preliminary data.</text>
</comment>
<dbReference type="Pfam" id="PF02687">
    <property type="entry name" value="FtsX"/>
    <property type="match status" value="2"/>
</dbReference>
<evidence type="ECO:0000256" key="7">
    <source>
        <dbReference type="SAM" id="Phobius"/>
    </source>
</evidence>
<feature type="transmembrane region" description="Helical" evidence="7">
    <location>
        <begin position="598"/>
        <end position="618"/>
    </location>
</feature>
<feature type="transmembrane region" description="Helical" evidence="7">
    <location>
        <begin position="63"/>
        <end position="92"/>
    </location>
</feature>
<keyword evidence="3" id="KW-1003">Cell membrane</keyword>
<evidence type="ECO:0000256" key="1">
    <source>
        <dbReference type="ARBA" id="ARBA00004651"/>
    </source>
</evidence>
<dbReference type="Proteomes" id="UP000612585">
    <property type="component" value="Unassembled WGS sequence"/>
</dbReference>
<feature type="transmembrane region" description="Helical" evidence="7">
    <location>
        <begin position="507"/>
        <end position="533"/>
    </location>
</feature>
<comment type="subcellular location">
    <subcellularLocation>
        <location evidence="1">Cell membrane</location>
        <topology evidence="1">Multi-pass membrane protein</topology>
    </subcellularLocation>
</comment>
<keyword evidence="6 7" id="KW-0472">Membrane</keyword>
<feature type="transmembrane region" description="Helical" evidence="7">
    <location>
        <begin position="554"/>
        <end position="578"/>
    </location>
</feature>
<keyword evidence="5 7" id="KW-1133">Transmembrane helix</keyword>
<feature type="transmembrane region" description="Helical" evidence="7">
    <location>
        <begin position="210"/>
        <end position="230"/>
    </location>
</feature>
<feature type="domain" description="ABC3 transporter permease C-terminal" evidence="8">
    <location>
        <begin position="510"/>
        <end position="625"/>
    </location>
</feature>
<evidence type="ECO:0000313" key="10">
    <source>
        <dbReference type="Proteomes" id="UP000612585"/>
    </source>
</evidence>